<feature type="compositionally biased region" description="Basic and acidic residues" evidence="4">
    <location>
        <begin position="13"/>
        <end position="27"/>
    </location>
</feature>
<keyword evidence="5" id="KW-0472">Membrane</keyword>
<feature type="transmembrane region" description="Helical" evidence="5">
    <location>
        <begin position="263"/>
        <end position="285"/>
    </location>
</feature>
<keyword evidence="8" id="KW-1185">Reference proteome</keyword>
<evidence type="ECO:0000313" key="7">
    <source>
        <dbReference type="EMBL" id="KAL3842188.1"/>
    </source>
</evidence>
<dbReference type="CDD" id="cd15847">
    <property type="entry name" value="SNARE_syntaxin7_like"/>
    <property type="match status" value="1"/>
</dbReference>
<keyword evidence="3" id="KW-0175">Coiled coil</keyword>
<dbReference type="InterPro" id="IPR006011">
    <property type="entry name" value="Syntaxin_N"/>
</dbReference>
<dbReference type="Gene3D" id="1.20.5.110">
    <property type="match status" value="1"/>
</dbReference>
<name>A0ABD3U0Z3_SINWO</name>
<dbReference type="PROSITE" id="PS50192">
    <property type="entry name" value="T_SNARE"/>
    <property type="match status" value="1"/>
</dbReference>
<evidence type="ECO:0000256" key="3">
    <source>
        <dbReference type="SAM" id="Coils"/>
    </source>
</evidence>
<protein>
    <recommendedName>
        <fullName evidence="6">t-SNARE coiled-coil homology domain-containing protein</fullName>
    </recommendedName>
</protein>
<dbReference type="AlphaFoldDB" id="A0ABD3U0Z3"/>
<feature type="domain" description="T-SNARE coiled-coil homology" evidence="6">
    <location>
        <begin position="190"/>
        <end position="252"/>
    </location>
</feature>
<organism evidence="7 8">
    <name type="scientific">Sinanodonta woodiana</name>
    <name type="common">Chinese pond mussel</name>
    <name type="synonym">Anodonta woodiana</name>
    <dbReference type="NCBI Taxonomy" id="1069815"/>
    <lineage>
        <taxon>Eukaryota</taxon>
        <taxon>Metazoa</taxon>
        <taxon>Spiralia</taxon>
        <taxon>Lophotrochozoa</taxon>
        <taxon>Mollusca</taxon>
        <taxon>Bivalvia</taxon>
        <taxon>Autobranchia</taxon>
        <taxon>Heteroconchia</taxon>
        <taxon>Palaeoheterodonta</taxon>
        <taxon>Unionida</taxon>
        <taxon>Unionoidea</taxon>
        <taxon>Unionidae</taxon>
        <taxon>Unioninae</taxon>
        <taxon>Sinanodonta</taxon>
    </lineage>
</organism>
<dbReference type="InterPro" id="IPR010989">
    <property type="entry name" value="SNARE"/>
</dbReference>
<proteinExistence type="inferred from homology"/>
<dbReference type="PANTHER" id="PTHR19957">
    <property type="entry name" value="SYNTAXIN"/>
    <property type="match status" value="1"/>
</dbReference>
<sequence>MSRGTGYGSTHRPYFDDPSRVYRDEPGGRYQDSSYSSFDEICDQISSNIFTVNNGANSIDRAMKIIGTDKDSPQLRDKIHETSQDTNTVISETTKLIKRLSSMTQANKQQKLKLDRIRNDFQECIQRFSTLQKKAADKVKKTVSLHKPSERPEPKDTAGWLDDDDQTRLVAQEEKRQQLLVQDQIIDDDLALIREREEQIRALEADVLDVNEIFRDLGAMIHQQGEQIDTIEANVEQAYTHVEEGTEQLNKAAAYQKSSRKKLCCLAIIFVIIAAIIAIILATTLKK</sequence>
<dbReference type="PANTHER" id="PTHR19957:SF38">
    <property type="entry name" value="LD27581P"/>
    <property type="match status" value="1"/>
</dbReference>
<dbReference type="Proteomes" id="UP001634394">
    <property type="component" value="Unassembled WGS sequence"/>
</dbReference>
<gene>
    <name evidence="7" type="ORF">ACJMK2_020230</name>
</gene>
<keyword evidence="5" id="KW-0812">Transmembrane</keyword>
<dbReference type="SMART" id="SM00397">
    <property type="entry name" value="t_SNARE"/>
    <property type="match status" value="1"/>
</dbReference>
<comment type="similarity">
    <text evidence="1 2">Belongs to the syntaxin family.</text>
</comment>
<dbReference type="SMART" id="SM00503">
    <property type="entry name" value="SynN"/>
    <property type="match status" value="1"/>
</dbReference>
<evidence type="ECO:0000256" key="4">
    <source>
        <dbReference type="SAM" id="MobiDB-lite"/>
    </source>
</evidence>
<dbReference type="InterPro" id="IPR000727">
    <property type="entry name" value="T_SNARE_dom"/>
</dbReference>
<dbReference type="Pfam" id="PF05739">
    <property type="entry name" value="SNARE"/>
    <property type="match status" value="1"/>
</dbReference>
<evidence type="ECO:0000259" key="6">
    <source>
        <dbReference type="PROSITE" id="PS50192"/>
    </source>
</evidence>
<reference evidence="7 8" key="1">
    <citation type="submission" date="2024-11" db="EMBL/GenBank/DDBJ databases">
        <title>Chromosome-level genome assembly of the freshwater bivalve Anodonta woodiana.</title>
        <authorList>
            <person name="Chen X."/>
        </authorList>
    </citation>
    <scope>NUCLEOTIDE SEQUENCE [LARGE SCALE GENOMIC DNA]</scope>
    <source>
        <strain evidence="7">MN2024</strain>
        <tissue evidence="7">Gills</tissue>
    </source>
</reference>
<feature type="coiled-coil region" evidence="3">
    <location>
        <begin position="186"/>
        <end position="213"/>
    </location>
</feature>
<dbReference type="Pfam" id="PF14523">
    <property type="entry name" value="Syntaxin_2"/>
    <property type="match status" value="1"/>
</dbReference>
<keyword evidence="5" id="KW-1133">Transmembrane helix</keyword>
<feature type="region of interest" description="Disordered" evidence="4">
    <location>
        <begin position="1"/>
        <end position="31"/>
    </location>
</feature>
<dbReference type="InterPro" id="IPR006012">
    <property type="entry name" value="Syntaxin/epimorphin_CS"/>
</dbReference>
<dbReference type="SUPFAM" id="SSF47661">
    <property type="entry name" value="t-snare proteins"/>
    <property type="match status" value="1"/>
</dbReference>
<evidence type="ECO:0000256" key="5">
    <source>
        <dbReference type="SAM" id="Phobius"/>
    </source>
</evidence>
<comment type="caution">
    <text evidence="7">The sequence shown here is derived from an EMBL/GenBank/DDBJ whole genome shotgun (WGS) entry which is preliminary data.</text>
</comment>
<accession>A0ABD3U0Z3</accession>
<dbReference type="PROSITE" id="PS00914">
    <property type="entry name" value="SYNTAXIN"/>
    <property type="match status" value="1"/>
</dbReference>
<feature type="region of interest" description="Disordered" evidence="4">
    <location>
        <begin position="141"/>
        <end position="161"/>
    </location>
</feature>
<dbReference type="EMBL" id="JBJQND010000017">
    <property type="protein sequence ID" value="KAL3842188.1"/>
    <property type="molecule type" value="Genomic_DNA"/>
</dbReference>
<evidence type="ECO:0000256" key="1">
    <source>
        <dbReference type="ARBA" id="ARBA00009063"/>
    </source>
</evidence>
<dbReference type="InterPro" id="IPR045242">
    <property type="entry name" value="Syntaxin"/>
</dbReference>
<dbReference type="FunFam" id="1.20.5.110:FF:000059">
    <property type="entry name" value="Related to syntaxin 12"/>
    <property type="match status" value="1"/>
</dbReference>
<feature type="compositionally biased region" description="Basic and acidic residues" evidence="4">
    <location>
        <begin position="147"/>
        <end position="156"/>
    </location>
</feature>
<evidence type="ECO:0000313" key="8">
    <source>
        <dbReference type="Proteomes" id="UP001634394"/>
    </source>
</evidence>
<dbReference type="Gene3D" id="1.20.58.70">
    <property type="match status" value="1"/>
</dbReference>
<evidence type="ECO:0000256" key="2">
    <source>
        <dbReference type="RuleBase" id="RU003858"/>
    </source>
</evidence>